<keyword evidence="1" id="KW-0418">Kinase</keyword>
<accession>A0A4U2ZUW3</accession>
<keyword evidence="1" id="KW-0808">Transferase</keyword>
<reference evidence="1 2" key="1">
    <citation type="journal article" date="2019" name="Environ. Microbiol.">
        <title>An active ?-lactamase is a part of an orchestrated cell wall stress resistance network of Bacillus subtilis and related rhizosphere species.</title>
        <authorList>
            <person name="Bucher T."/>
            <person name="Keren-Paz A."/>
            <person name="Hausser J."/>
            <person name="Olender T."/>
            <person name="Cytryn E."/>
            <person name="Kolodkin-Gal I."/>
        </authorList>
    </citation>
    <scope>NUCLEOTIDE SEQUENCE [LARGE SCALE GENOMIC DNA]</scope>
    <source>
        <strain evidence="1 2">I5</strain>
    </source>
</reference>
<sequence>KKEMWNESERFWLNDLFQDIIQFLYPSLVNANVSIEKNLPYPIPLVGYRSEVRQVFLNILMNSIDALES</sequence>
<gene>
    <name evidence="1" type="ORF">FC699_36985</name>
</gene>
<evidence type="ECO:0000313" key="1">
    <source>
        <dbReference type="EMBL" id="TKI78678.1"/>
    </source>
</evidence>
<dbReference type="AlphaFoldDB" id="A0A4U2ZUW3"/>
<proteinExistence type="predicted"/>
<evidence type="ECO:0000313" key="2">
    <source>
        <dbReference type="Proteomes" id="UP000305222"/>
    </source>
</evidence>
<dbReference type="Gene3D" id="3.30.565.10">
    <property type="entry name" value="Histidine kinase-like ATPase, C-terminal domain"/>
    <property type="match status" value="1"/>
</dbReference>
<name>A0A4U2ZUW3_9BACI</name>
<dbReference type="InterPro" id="IPR036890">
    <property type="entry name" value="HATPase_C_sf"/>
</dbReference>
<dbReference type="EMBL" id="SZON01003807">
    <property type="protein sequence ID" value="TKI78678.1"/>
    <property type="molecule type" value="Genomic_DNA"/>
</dbReference>
<dbReference type="SUPFAM" id="SSF55874">
    <property type="entry name" value="ATPase domain of HSP90 chaperone/DNA topoisomerase II/histidine kinase"/>
    <property type="match status" value="1"/>
</dbReference>
<comment type="caution">
    <text evidence="1">The sequence shown here is derived from an EMBL/GenBank/DDBJ whole genome shotgun (WGS) entry which is preliminary data.</text>
</comment>
<dbReference type="GO" id="GO:0016301">
    <property type="term" value="F:kinase activity"/>
    <property type="evidence" value="ECO:0007669"/>
    <property type="project" value="UniProtKB-KW"/>
</dbReference>
<dbReference type="Proteomes" id="UP000305222">
    <property type="component" value="Unassembled WGS sequence"/>
</dbReference>
<feature type="non-terminal residue" evidence="1">
    <location>
        <position position="1"/>
    </location>
</feature>
<organism evidence="1 2">
    <name type="scientific">Bacillus wiedmannii</name>
    <dbReference type="NCBI Taxonomy" id="1890302"/>
    <lineage>
        <taxon>Bacteria</taxon>
        <taxon>Bacillati</taxon>
        <taxon>Bacillota</taxon>
        <taxon>Bacilli</taxon>
        <taxon>Bacillales</taxon>
        <taxon>Bacillaceae</taxon>
        <taxon>Bacillus</taxon>
        <taxon>Bacillus cereus group</taxon>
    </lineage>
</organism>
<feature type="non-terminal residue" evidence="1">
    <location>
        <position position="69"/>
    </location>
</feature>
<protein>
    <submittedName>
        <fullName evidence="1">HAMP domain-containing histidine kinase</fullName>
    </submittedName>
</protein>